<comment type="caution">
    <text evidence="2">The sequence shown here is derived from an EMBL/GenBank/DDBJ whole genome shotgun (WGS) entry which is preliminary data.</text>
</comment>
<name>A0AAN5D105_9BILA</name>
<dbReference type="InterPro" id="IPR000210">
    <property type="entry name" value="BTB/POZ_dom"/>
</dbReference>
<dbReference type="PANTHER" id="PTHR22744:SF14">
    <property type="entry name" value="BTB DOMAIN-CONTAINING PROTEIN-RELATED"/>
    <property type="match status" value="1"/>
</dbReference>
<organism evidence="2 3">
    <name type="scientific">Pristionchus mayeri</name>
    <dbReference type="NCBI Taxonomy" id="1317129"/>
    <lineage>
        <taxon>Eukaryota</taxon>
        <taxon>Metazoa</taxon>
        <taxon>Ecdysozoa</taxon>
        <taxon>Nematoda</taxon>
        <taxon>Chromadorea</taxon>
        <taxon>Rhabditida</taxon>
        <taxon>Rhabditina</taxon>
        <taxon>Diplogasteromorpha</taxon>
        <taxon>Diplogasteroidea</taxon>
        <taxon>Neodiplogasteridae</taxon>
        <taxon>Pristionchus</taxon>
    </lineage>
</organism>
<gene>
    <name evidence="2" type="ORF">PMAYCL1PPCAC_24055</name>
</gene>
<feature type="non-terminal residue" evidence="2">
    <location>
        <position position="1"/>
    </location>
</feature>
<evidence type="ECO:0000313" key="2">
    <source>
        <dbReference type="EMBL" id="GMR53860.1"/>
    </source>
</evidence>
<dbReference type="SUPFAM" id="SSF54695">
    <property type="entry name" value="POZ domain"/>
    <property type="match status" value="1"/>
</dbReference>
<feature type="domain" description="BTB" evidence="1">
    <location>
        <begin position="174"/>
        <end position="259"/>
    </location>
</feature>
<dbReference type="Proteomes" id="UP001328107">
    <property type="component" value="Unassembled WGS sequence"/>
</dbReference>
<keyword evidence="3" id="KW-1185">Reference proteome</keyword>
<evidence type="ECO:0000259" key="1">
    <source>
        <dbReference type="SMART" id="SM00225"/>
    </source>
</evidence>
<dbReference type="InterPro" id="IPR011333">
    <property type="entry name" value="SKP1/BTB/POZ_sf"/>
</dbReference>
<sequence>RRGCAFTFILSYLDFSEVEHDQGKINDIGRDIRRVRRIVINNDYPAILLIALHYICSSFAMFEANLPLLEEETVHQIILNGHHLSVKTSYDKEMATVQILGEDESTCDLINVPLLMLFQFRDKQVYRSSRRDTWSTELEGNSVKPTEFITLKIDKEQIINTNGCSKYLRMGGDFDIVLLCVNYRIHANKQKLAEKCDYFKGQEEIVDIDGETLHSVIMISDGARYRITDFNVEPIMNVADRFGMDEIMYKCADHLSIHSKLGEFKRLHLLDRYNQDDCIDELISTIKRKVSIREDKEFDDLSDRSQLKILRQAIEELKRMGGKNS</sequence>
<dbReference type="SMART" id="SM00225">
    <property type="entry name" value="BTB"/>
    <property type="match status" value="1"/>
</dbReference>
<proteinExistence type="predicted"/>
<dbReference type="EMBL" id="BTRK01000005">
    <property type="protein sequence ID" value="GMR53860.1"/>
    <property type="molecule type" value="Genomic_DNA"/>
</dbReference>
<accession>A0AAN5D105</accession>
<protein>
    <recommendedName>
        <fullName evidence="1">BTB domain-containing protein</fullName>
    </recommendedName>
</protein>
<dbReference type="PANTHER" id="PTHR22744">
    <property type="entry name" value="HELIX LOOP HELIX PROTEIN 21-RELATED"/>
    <property type="match status" value="1"/>
</dbReference>
<dbReference type="Gene3D" id="3.30.710.10">
    <property type="entry name" value="Potassium Channel Kv1.1, Chain A"/>
    <property type="match status" value="1"/>
</dbReference>
<evidence type="ECO:0000313" key="3">
    <source>
        <dbReference type="Proteomes" id="UP001328107"/>
    </source>
</evidence>
<reference evidence="3" key="1">
    <citation type="submission" date="2022-10" db="EMBL/GenBank/DDBJ databases">
        <title>Genome assembly of Pristionchus species.</title>
        <authorList>
            <person name="Yoshida K."/>
            <person name="Sommer R.J."/>
        </authorList>
    </citation>
    <scope>NUCLEOTIDE SEQUENCE [LARGE SCALE GENOMIC DNA]</scope>
    <source>
        <strain evidence="3">RS5460</strain>
    </source>
</reference>
<dbReference type="AlphaFoldDB" id="A0AAN5D105"/>